<keyword evidence="3" id="KW-1185">Reference proteome</keyword>
<dbReference type="EMBL" id="JAUDFV010000173">
    <property type="protein sequence ID" value="KAL2711741.1"/>
    <property type="molecule type" value="Genomic_DNA"/>
</dbReference>
<evidence type="ECO:0000313" key="3">
    <source>
        <dbReference type="Proteomes" id="UP001607302"/>
    </source>
</evidence>
<dbReference type="Gene3D" id="1.10.10.60">
    <property type="entry name" value="Homeodomain-like"/>
    <property type="match status" value="1"/>
</dbReference>
<reference evidence="2 3" key="1">
    <citation type="journal article" date="2024" name="Ann. Entomol. Soc. Am.">
        <title>Genomic analyses of the southern and eastern yellowjacket wasps (Hymenoptera: Vespidae) reveal evolutionary signatures of social life.</title>
        <authorList>
            <person name="Catto M.A."/>
            <person name="Caine P.B."/>
            <person name="Orr S.E."/>
            <person name="Hunt B.G."/>
            <person name="Goodisman M.A.D."/>
        </authorList>
    </citation>
    <scope>NUCLEOTIDE SEQUENCE [LARGE SCALE GENOMIC DNA]</scope>
    <source>
        <strain evidence="2">233</strain>
        <tissue evidence="2">Head and thorax</tissue>
    </source>
</reference>
<dbReference type="AlphaFoldDB" id="A0ABD1ZU28"/>
<feature type="non-terminal residue" evidence="2">
    <location>
        <position position="274"/>
    </location>
</feature>
<dbReference type="Proteomes" id="UP001607302">
    <property type="component" value="Unassembled WGS sequence"/>
</dbReference>
<name>A0ABD1ZU28_VESSQ</name>
<sequence length="274" mass="29049">MSTHYSFRRGFGDLSGRSTDNAFFSFGPSDGEDAPEDSYAFMRAVDAGGAGDGVSRPAGNYHSNGVVASSSTSPNPQHSWLLAPVALISTISEMGKEEEDVAGRSWMVFLEIDRDDTSLGPYVEFKVNLGQESDLLKGSGSVAGVGGGTSWWWWWSRCGIWKGPRHSNSSGSSGSVVTVVVVVVVVVVGRSWSRIPSKRGNRDIAGGLMVFVCMGTGVRSGGKASDASNASIGSGEGTGEEDDDSSGKKNQKKRGIFPKVATNILRAWLFQHLT</sequence>
<evidence type="ECO:0000256" key="1">
    <source>
        <dbReference type="SAM" id="MobiDB-lite"/>
    </source>
</evidence>
<protein>
    <submittedName>
        <fullName evidence="2">Homeobox protein homothorax</fullName>
    </submittedName>
</protein>
<comment type="caution">
    <text evidence="2">The sequence shown here is derived from an EMBL/GenBank/DDBJ whole genome shotgun (WGS) entry which is preliminary data.</text>
</comment>
<keyword evidence="2" id="KW-0371">Homeobox</keyword>
<organism evidence="2 3">
    <name type="scientific">Vespula squamosa</name>
    <name type="common">Southern yellow jacket</name>
    <name type="synonym">Wasp</name>
    <dbReference type="NCBI Taxonomy" id="30214"/>
    <lineage>
        <taxon>Eukaryota</taxon>
        <taxon>Metazoa</taxon>
        <taxon>Ecdysozoa</taxon>
        <taxon>Arthropoda</taxon>
        <taxon>Hexapoda</taxon>
        <taxon>Insecta</taxon>
        <taxon>Pterygota</taxon>
        <taxon>Neoptera</taxon>
        <taxon>Endopterygota</taxon>
        <taxon>Hymenoptera</taxon>
        <taxon>Apocrita</taxon>
        <taxon>Aculeata</taxon>
        <taxon>Vespoidea</taxon>
        <taxon>Vespidae</taxon>
        <taxon>Vespinae</taxon>
        <taxon>Vespula</taxon>
    </lineage>
</organism>
<dbReference type="GO" id="GO:0003677">
    <property type="term" value="F:DNA binding"/>
    <property type="evidence" value="ECO:0007669"/>
    <property type="project" value="UniProtKB-KW"/>
</dbReference>
<keyword evidence="2" id="KW-0238">DNA-binding</keyword>
<proteinExistence type="predicted"/>
<gene>
    <name evidence="2" type="ORF">V1478_018762</name>
</gene>
<feature type="region of interest" description="Disordered" evidence="1">
    <location>
        <begin position="220"/>
        <end position="253"/>
    </location>
</feature>
<accession>A0ABD1ZU28</accession>
<evidence type="ECO:0000313" key="2">
    <source>
        <dbReference type="EMBL" id="KAL2711741.1"/>
    </source>
</evidence>